<keyword evidence="6 9" id="KW-0472">Membrane</keyword>
<feature type="domain" description="SRP54-type proteins GTP-binding" evidence="11">
    <location>
        <begin position="354"/>
        <end position="367"/>
    </location>
</feature>
<dbReference type="PROSITE" id="PS00300">
    <property type="entry name" value="SRP54"/>
    <property type="match status" value="1"/>
</dbReference>
<comment type="subcellular location">
    <subcellularLocation>
        <location evidence="9">Cell membrane</location>
        <topology evidence="9">Peripheral membrane protein</topology>
        <orientation evidence="9">Cytoplasmic side</orientation>
    </subcellularLocation>
    <subcellularLocation>
        <location evidence="9">Cytoplasm</location>
    </subcellularLocation>
</comment>
<keyword evidence="5 9" id="KW-0342">GTP-binding</keyword>
<feature type="binding site" evidence="9">
    <location>
        <begin position="269"/>
        <end position="273"/>
    </location>
    <ligand>
        <name>GTP</name>
        <dbReference type="ChEBI" id="CHEBI:37565"/>
    </ligand>
</feature>
<dbReference type="SUPFAM" id="SSF47364">
    <property type="entry name" value="Domain of the SRP/SRP receptor G-proteins"/>
    <property type="match status" value="1"/>
</dbReference>
<dbReference type="GO" id="GO:0005886">
    <property type="term" value="C:plasma membrane"/>
    <property type="evidence" value="ECO:0007669"/>
    <property type="project" value="UniProtKB-SubCell"/>
</dbReference>
<evidence type="ECO:0000256" key="8">
    <source>
        <dbReference type="ARBA" id="ARBA00048027"/>
    </source>
</evidence>
<comment type="subunit">
    <text evidence="9">Part of the signal recognition particle protein translocation system, which is composed of SRP and FtsY.</text>
</comment>
<dbReference type="SMART" id="SM00963">
    <property type="entry name" value="SRP54_N"/>
    <property type="match status" value="1"/>
</dbReference>
<feature type="binding site" evidence="9">
    <location>
        <begin position="187"/>
        <end position="194"/>
    </location>
    <ligand>
        <name>GTP</name>
        <dbReference type="ChEBI" id="CHEBI:37565"/>
    </ligand>
</feature>
<feature type="compositionally biased region" description="Low complexity" evidence="10">
    <location>
        <begin position="15"/>
        <end position="24"/>
    </location>
</feature>
<dbReference type="GO" id="GO:0005525">
    <property type="term" value="F:GTP binding"/>
    <property type="evidence" value="ECO:0007669"/>
    <property type="project" value="UniProtKB-UniRule"/>
</dbReference>
<dbReference type="InterPro" id="IPR027417">
    <property type="entry name" value="P-loop_NTPase"/>
</dbReference>
<dbReference type="SMART" id="SM00382">
    <property type="entry name" value="AAA"/>
    <property type="match status" value="1"/>
</dbReference>
<dbReference type="PANTHER" id="PTHR43134:SF1">
    <property type="entry name" value="SIGNAL RECOGNITION PARTICLE RECEPTOR SUBUNIT ALPHA"/>
    <property type="match status" value="1"/>
</dbReference>
<keyword evidence="2 9" id="KW-0963">Cytoplasm</keyword>
<dbReference type="InterPro" id="IPR004390">
    <property type="entry name" value="SR_rcpt_FtsY"/>
</dbReference>
<dbReference type="GO" id="GO:0005737">
    <property type="term" value="C:cytoplasm"/>
    <property type="evidence" value="ECO:0007669"/>
    <property type="project" value="UniProtKB-SubCell"/>
</dbReference>
<evidence type="ECO:0000256" key="7">
    <source>
        <dbReference type="ARBA" id="ARBA00023170"/>
    </source>
</evidence>
<organism evidence="12 13">
    <name type="scientific">Stieleria bergensis</name>
    <dbReference type="NCBI Taxonomy" id="2528025"/>
    <lineage>
        <taxon>Bacteria</taxon>
        <taxon>Pseudomonadati</taxon>
        <taxon>Planctomycetota</taxon>
        <taxon>Planctomycetia</taxon>
        <taxon>Pirellulales</taxon>
        <taxon>Pirellulaceae</taxon>
        <taxon>Stieleria</taxon>
    </lineage>
</organism>
<dbReference type="FunFam" id="3.40.50.300:FF:000053">
    <property type="entry name" value="Signal recognition particle receptor FtsY"/>
    <property type="match status" value="1"/>
</dbReference>
<dbReference type="InterPro" id="IPR003593">
    <property type="entry name" value="AAA+_ATPase"/>
</dbReference>
<name>A0A517SNI2_9BACT</name>
<comment type="similarity">
    <text evidence="9">Belongs to the GTP-binding SRP family. FtsY subfamily.</text>
</comment>
<dbReference type="InterPro" id="IPR036225">
    <property type="entry name" value="SRP/SRP_N"/>
</dbReference>
<evidence type="ECO:0000256" key="6">
    <source>
        <dbReference type="ARBA" id="ARBA00023136"/>
    </source>
</evidence>
<dbReference type="HAMAP" id="MF_00920">
    <property type="entry name" value="FtsY"/>
    <property type="match status" value="1"/>
</dbReference>
<evidence type="ECO:0000313" key="13">
    <source>
        <dbReference type="Proteomes" id="UP000315003"/>
    </source>
</evidence>
<dbReference type="EC" id="3.6.5.4" evidence="9"/>
<keyword evidence="13" id="KW-1185">Reference proteome</keyword>
<comment type="function">
    <text evidence="9">Involved in targeting and insertion of nascent membrane proteins into the cytoplasmic membrane. Acts as a receptor for the complex formed by the signal recognition particle (SRP) and the ribosome-nascent chain (RNC).</text>
</comment>
<dbReference type="GO" id="GO:0003924">
    <property type="term" value="F:GTPase activity"/>
    <property type="evidence" value="ECO:0007669"/>
    <property type="project" value="UniProtKB-UniRule"/>
</dbReference>
<evidence type="ECO:0000259" key="11">
    <source>
        <dbReference type="PROSITE" id="PS00300"/>
    </source>
</evidence>
<keyword evidence="3 9" id="KW-0547">Nucleotide-binding</keyword>
<accession>A0A517SNI2</accession>
<evidence type="ECO:0000256" key="3">
    <source>
        <dbReference type="ARBA" id="ARBA00022741"/>
    </source>
</evidence>
<keyword evidence="1 9" id="KW-1003">Cell membrane</keyword>
<feature type="compositionally biased region" description="Low complexity" evidence="10">
    <location>
        <begin position="47"/>
        <end position="74"/>
    </location>
</feature>
<dbReference type="InterPro" id="IPR042101">
    <property type="entry name" value="SRP54_N_sf"/>
</dbReference>
<dbReference type="InterPro" id="IPR000897">
    <property type="entry name" value="SRP54_GTPase_dom"/>
</dbReference>
<dbReference type="PANTHER" id="PTHR43134">
    <property type="entry name" value="SIGNAL RECOGNITION PARTICLE RECEPTOR SUBUNIT ALPHA"/>
    <property type="match status" value="1"/>
</dbReference>
<dbReference type="NCBIfam" id="TIGR00064">
    <property type="entry name" value="ftsY"/>
    <property type="match status" value="1"/>
</dbReference>
<protein>
    <recommendedName>
        <fullName evidence="9">Signal recognition particle receptor FtsY</fullName>
        <shortName evidence="9">SRP receptor</shortName>
        <ecNumber evidence="9">3.6.5.4</ecNumber>
    </recommendedName>
</protein>
<keyword evidence="4 9" id="KW-0378">Hydrolase</keyword>
<dbReference type="Proteomes" id="UP000315003">
    <property type="component" value="Chromosome"/>
</dbReference>
<feature type="compositionally biased region" description="Pro residues" evidence="10">
    <location>
        <begin position="37"/>
        <end position="46"/>
    </location>
</feature>
<comment type="caution">
    <text evidence="9">Lacks conserved residue(s) required for the propagation of feature annotation.</text>
</comment>
<dbReference type="SMART" id="SM00962">
    <property type="entry name" value="SRP54"/>
    <property type="match status" value="1"/>
</dbReference>
<dbReference type="SUPFAM" id="SSF52540">
    <property type="entry name" value="P-loop containing nucleoside triphosphate hydrolases"/>
    <property type="match status" value="1"/>
</dbReference>
<dbReference type="OrthoDB" id="9804720at2"/>
<dbReference type="CDD" id="cd17874">
    <property type="entry name" value="FtsY"/>
    <property type="match status" value="1"/>
</dbReference>
<comment type="catalytic activity">
    <reaction evidence="8 9">
        <text>GTP + H2O = GDP + phosphate + H(+)</text>
        <dbReference type="Rhea" id="RHEA:19669"/>
        <dbReference type="ChEBI" id="CHEBI:15377"/>
        <dbReference type="ChEBI" id="CHEBI:15378"/>
        <dbReference type="ChEBI" id="CHEBI:37565"/>
        <dbReference type="ChEBI" id="CHEBI:43474"/>
        <dbReference type="ChEBI" id="CHEBI:58189"/>
        <dbReference type="EC" id="3.6.5.4"/>
    </reaction>
</comment>
<sequence>MVFWRSKKKVDDSAAESASPSEAPVQGEAEIQAEVPPEQPAAPAPAAPASAAQPVASAAQPVAAEAPSSTAADDPPAKKGGLFARFKSGLQKTRQALNTDIRDLFKDEGRLVDDEFLGELFAKLIRTDMGAGPAEELRDDIAKRYRGRKVQLSDIIGSITEQTREMLRQDAAPLNLPGTPSVILVVGVNGSGKTTSIGKLSNHLVGQGKKVVLGAGDTFRAAAVEQLTIWSQRIGCDIVTGKPGADPASVAYQTVDKAIEIGADVAIIDTAGRLQTQSNLMQELDKIRRVVSKKIENAPHEVLLVLDATAGQNALSQASGFSDAAGCTGIVLAKLDGSARGGVILPIRRQFQLPVKFVGLGESIEDIAPFDADQFASALFSD</sequence>
<dbReference type="GO" id="GO:0005047">
    <property type="term" value="F:signal recognition particle binding"/>
    <property type="evidence" value="ECO:0007669"/>
    <property type="project" value="TreeGrafter"/>
</dbReference>
<reference evidence="12 13" key="1">
    <citation type="submission" date="2019-02" db="EMBL/GenBank/DDBJ databases">
        <title>Deep-cultivation of Planctomycetes and their phenomic and genomic characterization uncovers novel biology.</title>
        <authorList>
            <person name="Wiegand S."/>
            <person name="Jogler M."/>
            <person name="Boedeker C."/>
            <person name="Pinto D."/>
            <person name="Vollmers J."/>
            <person name="Rivas-Marin E."/>
            <person name="Kohn T."/>
            <person name="Peeters S.H."/>
            <person name="Heuer A."/>
            <person name="Rast P."/>
            <person name="Oberbeckmann S."/>
            <person name="Bunk B."/>
            <person name="Jeske O."/>
            <person name="Meyerdierks A."/>
            <person name="Storesund J.E."/>
            <person name="Kallscheuer N."/>
            <person name="Luecker S."/>
            <person name="Lage O.M."/>
            <person name="Pohl T."/>
            <person name="Merkel B.J."/>
            <person name="Hornburger P."/>
            <person name="Mueller R.-W."/>
            <person name="Bruemmer F."/>
            <person name="Labrenz M."/>
            <person name="Spormann A.M."/>
            <person name="Op den Camp H."/>
            <person name="Overmann J."/>
            <person name="Amann R."/>
            <person name="Jetten M.S.M."/>
            <person name="Mascher T."/>
            <person name="Medema M.H."/>
            <person name="Devos D.P."/>
            <person name="Kaster A.-K."/>
            <person name="Ovreas L."/>
            <person name="Rohde M."/>
            <person name="Galperin M.Y."/>
            <person name="Jogler C."/>
        </authorList>
    </citation>
    <scope>NUCLEOTIDE SEQUENCE [LARGE SCALE GENOMIC DNA]</scope>
    <source>
        <strain evidence="12 13">SV_7m_r</strain>
    </source>
</reference>
<evidence type="ECO:0000256" key="4">
    <source>
        <dbReference type="ARBA" id="ARBA00022801"/>
    </source>
</evidence>
<gene>
    <name evidence="9 12" type="primary">ftsY</name>
    <name evidence="12" type="ORF">SV7mr_01620</name>
</gene>
<keyword evidence="7 9" id="KW-0675">Receptor</keyword>
<evidence type="ECO:0000256" key="2">
    <source>
        <dbReference type="ARBA" id="ARBA00022490"/>
    </source>
</evidence>
<evidence type="ECO:0000256" key="9">
    <source>
        <dbReference type="HAMAP-Rule" id="MF_00920"/>
    </source>
</evidence>
<proteinExistence type="inferred from homology"/>
<dbReference type="InterPro" id="IPR013822">
    <property type="entry name" value="Signal_recog_particl_SRP54_hlx"/>
</dbReference>
<evidence type="ECO:0000256" key="5">
    <source>
        <dbReference type="ARBA" id="ARBA00023134"/>
    </source>
</evidence>
<evidence type="ECO:0000256" key="10">
    <source>
        <dbReference type="SAM" id="MobiDB-lite"/>
    </source>
</evidence>
<dbReference type="Gene3D" id="3.40.50.300">
    <property type="entry name" value="P-loop containing nucleotide triphosphate hydrolases"/>
    <property type="match status" value="1"/>
</dbReference>
<dbReference type="GO" id="GO:0006614">
    <property type="term" value="P:SRP-dependent cotranslational protein targeting to membrane"/>
    <property type="evidence" value="ECO:0007669"/>
    <property type="project" value="InterPro"/>
</dbReference>
<dbReference type="AlphaFoldDB" id="A0A517SNI2"/>
<dbReference type="EMBL" id="CP036272">
    <property type="protein sequence ID" value="QDT57678.1"/>
    <property type="molecule type" value="Genomic_DNA"/>
</dbReference>
<dbReference type="Gene3D" id="1.20.120.140">
    <property type="entry name" value="Signal recognition particle SRP54, nucleotide-binding domain"/>
    <property type="match status" value="1"/>
</dbReference>
<evidence type="ECO:0000313" key="12">
    <source>
        <dbReference type="EMBL" id="QDT57678.1"/>
    </source>
</evidence>
<evidence type="ECO:0000256" key="1">
    <source>
        <dbReference type="ARBA" id="ARBA00022475"/>
    </source>
</evidence>
<feature type="region of interest" description="Disordered" evidence="10">
    <location>
        <begin position="1"/>
        <end position="82"/>
    </location>
</feature>
<dbReference type="Pfam" id="PF00448">
    <property type="entry name" value="SRP54"/>
    <property type="match status" value="1"/>
</dbReference>